<evidence type="ECO:0008006" key="4">
    <source>
        <dbReference type="Google" id="ProtNLM"/>
    </source>
</evidence>
<dbReference type="PROSITE" id="PS50012">
    <property type="entry name" value="RCC1_3"/>
    <property type="match status" value="1"/>
</dbReference>
<dbReference type="AlphaFoldDB" id="A0A0L0SD87"/>
<dbReference type="Gene3D" id="2.130.10.30">
    <property type="entry name" value="Regulator of chromosome condensation 1/beta-lactamase-inhibitor protein II"/>
    <property type="match status" value="1"/>
</dbReference>
<reference evidence="2 3" key="1">
    <citation type="submission" date="2009-11" db="EMBL/GenBank/DDBJ databases">
        <title>Annotation of Allomyces macrogynus ATCC 38327.</title>
        <authorList>
            <consortium name="The Broad Institute Genome Sequencing Platform"/>
            <person name="Russ C."/>
            <person name="Cuomo C."/>
            <person name="Burger G."/>
            <person name="Gray M.W."/>
            <person name="Holland P.W.H."/>
            <person name="King N."/>
            <person name="Lang F.B.F."/>
            <person name="Roger A.J."/>
            <person name="Ruiz-Trillo I."/>
            <person name="Young S.K."/>
            <person name="Zeng Q."/>
            <person name="Gargeya S."/>
            <person name="Fitzgerald M."/>
            <person name="Haas B."/>
            <person name="Abouelleil A."/>
            <person name="Alvarado L."/>
            <person name="Arachchi H.M."/>
            <person name="Berlin A."/>
            <person name="Chapman S.B."/>
            <person name="Gearin G."/>
            <person name="Goldberg J."/>
            <person name="Griggs A."/>
            <person name="Gujja S."/>
            <person name="Hansen M."/>
            <person name="Heiman D."/>
            <person name="Howarth C."/>
            <person name="Larimer J."/>
            <person name="Lui A."/>
            <person name="MacDonald P.J.P."/>
            <person name="McCowen C."/>
            <person name="Montmayeur A."/>
            <person name="Murphy C."/>
            <person name="Neiman D."/>
            <person name="Pearson M."/>
            <person name="Priest M."/>
            <person name="Roberts A."/>
            <person name="Saif S."/>
            <person name="Shea T."/>
            <person name="Sisk P."/>
            <person name="Stolte C."/>
            <person name="Sykes S."/>
            <person name="Wortman J."/>
            <person name="Nusbaum C."/>
            <person name="Birren B."/>
        </authorList>
    </citation>
    <scope>NUCLEOTIDE SEQUENCE [LARGE SCALE GENOMIC DNA]</scope>
    <source>
        <strain evidence="2 3">ATCC 38327</strain>
    </source>
</reference>
<dbReference type="PANTHER" id="PTHR46337:SF1">
    <property type="entry name" value="RCC1-LIKE G EXCHANGING FACTOR-LIKE PROTEIN"/>
    <property type="match status" value="1"/>
</dbReference>
<dbReference type="STRING" id="578462.A0A0L0SD87"/>
<dbReference type="GO" id="GO:0019843">
    <property type="term" value="F:rRNA binding"/>
    <property type="evidence" value="ECO:0007669"/>
    <property type="project" value="TreeGrafter"/>
</dbReference>
<dbReference type="OrthoDB" id="5370059at2759"/>
<proteinExistence type="predicted"/>
<dbReference type="PANTHER" id="PTHR46337">
    <property type="entry name" value="RCC1-LIKE G EXCHANGING FACTOR-LIKE PROTEIN"/>
    <property type="match status" value="1"/>
</dbReference>
<dbReference type="eggNOG" id="KOG1426">
    <property type="taxonomic scope" value="Eukaryota"/>
</dbReference>
<dbReference type="GO" id="GO:0070131">
    <property type="term" value="P:positive regulation of mitochondrial translation"/>
    <property type="evidence" value="ECO:0007669"/>
    <property type="project" value="TreeGrafter"/>
</dbReference>
<accession>A0A0L0SD87</accession>
<dbReference type="Pfam" id="PF00415">
    <property type="entry name" value="RCC1"/>
    <property type="match status" value="2"/>
</dbReference>
<dbReference type="VEuPathDB" id="FungiDB:AMAG_05759"/>
<reference evidence="3" key="2">
    <citation type="submission" date="2009-11" db="EMBL/GenBank/DDBJ databases">
        <title>The Genome Sequence of Allomyces macrogynus strain ATCC 38327.</title>
        <authorList>
            <consortium name="The Broad Institute Genome Sequencing Platform"/>
            <person name="Russ C."/>
            <person name="Cuomo C."/>
            <person name="Shea T."/>
            <person name="Young S.K."/>
            <person name="Zeng Q."/>
            <person name="Koehrsen M."/>
            <person name="Haas B."/>
            <person name="Borodovsky M."/>
            <person name="Guigo R."/>
            <person name="Alvarado L."/>
            <person name="Berlin A."/>
            <person name="Borenstein D."/>
            <person name="Chen Z."/>
            <person name="Engels R."/>
            <person name="Freedman E."/>
            <person name="Gellesch M."/>
            <person name="Goldberg J."/>
            <person name="Griggs A."/>
            <person name="Gujja S."/>
            <person name="Heiman D."/>
            <person name="Hepburn T."/>
            <person name="Howarth C."/>
            <person name="Jen D."/>
            <person name="Larson L."/>
            <person name="Lewis B."/>
            <person name="Mehta T."/>
            <person name="Park D."/>
            <person name="Pearson M."/>
            <person name="Roberts A."/>
            <person name="Saif S."/>
            <person name="Shenoy N."/>
            <person name="Sisk P."/>
            <person name="Stolte C."/>
            <person name="Sykes S."/>
            <person name="Walk T."/>
            <person name="White J."/>
            <person name="Yandava C."/>
            <person name="Burger G."/>
            <person name="Gray M.W."/>
            <person name="Holland P.W.H."/>
            <person name="King N."/>
            <person name="Lang F.B.F."/>
            <person name="Roger A.J."/>
            <person name="Ruiz-Trillo I."/>
            <person name="Lander E."/>
            <person name="Nusbaum C."/>
        </authorList>
    </citation>
    <scope>NUCLEOTIDE SEQUENCE [LARGE SCALE GENOMIC DNA]</scope>
    <source>
        <strain evidence="3">ATCC 38327</strain>
    </source>
</reference>
<dbReference type="Proteomes" id="UP000054350">
    <property type="component" value="Unassembled WGS sequence"/>
</dbReference>
<sequence>MSKSVTKAARIATLYGWGRFPGFRLLGAAPTPDQTSNSQTWIKTFQPNESVIRVSAGVKHLGLVMQRLNGNGTAQQTVELVGINTSNQLGAGQFLSTTFESASSESKPPHAAALHRYVLPAGTTLRSLALGRQHTLALVDGQDRAPSLWAAGSNHFGQSFQRVHHHRLPWTAVALPPSLRTVDCRTGFDHSVLVARDGSVWTAGWSADGQAGQGTESNVTQLGRVEIPDPITRVFTGADHALAVSADGRHTFAWGNSEYGQCATGRKEDKILRPVRVLEREELPVTQIATAATSSMFALSAIGGESRWRYFGFDNPEGCDVEPPVADDGAKGLQLVSTQHHYLAAHSKTDVFTGRTKWERVFRVPDPARETICHVACGQDFTVVVTEREAAEV</sequence>
<dbReference type="SUPFAM" id="SSF50985">
    <property type="entry name" value="RCC1/BLIP-II"/>
    <property type="match status" value="1"/>
</dbReference>
<evidence type="ECO:0000313" key="2">
    <source>
        <dbReference type="EMBL" id="KNE60365.1"/>
    </source>
</evidence>
<organism evidence="2 3">
    <name type="scientific">Allomyces macrogynus (strain ATCC 38327)</name>
    <name type="common">Allomyces javanicus var. macrogynus</name>
    <dbReference type="NCBI Taxonomy" id="578462"/>
    <lineage>
        <taxon>Eukaryota</taxon>
        <taxon>Fungi</taxon>
        <taxon>Fungi incertae sedis</taxon>
        <taxon>Blastocladiomycota</taxon>
        <taxon>Blastocladiomycetes</taxon>
        <taxon>Blastocladiales</taxon>
        <taxon>Blastocladiaceae</taxon>
        <taxon>Allomyces</taxon>
    </lineage>
</organism>
<evidence type="ECO:0000256" key="1">
    <source>
        <dbReference type="PROSITE-ProRule" id="PRU00235"/>
    </source>
</evidence>
<dbReference type="InterPro" id="IPR053035">
    <property type="entry name" value="Mitochondrial_GEF_domain"/>
</dbReference>
<evidence type="ECO:0000313" key="3">
    <source>
        <dbReference type="Proteomes" id="UP000054350"/>
    </source>
</evidence>
<protein>
    <recommendedName>
        <fullName evidence="4">RCC1/BLIP-II</fullName>
    </recommendedName>
</protein>
<feature type="repeat" description="RCC1" evidence="1">
    <location>
        <begin position="198"/>
        <end position="247"/>
    </location>
</feature>
<keyword evidence="3" id="KW-1185">Reference proteome</keyword>
<dbReference type="EMBL" id="GG745336">
    <property type="protein sequence ID" value="KNE60365.1"/>
    <property type="molecule type" value="Genomic_DNA"/>
</dbReference>
<dbReference type="InterPro" id="IPR000408">
    <property type="entry name" value="Reg_chr_condens"/>
</dbReference>
<gene>
    <name evidence="2" type="ORF">AMAG_05759</name>
</gene>
<dbReference type="GO" id="GO:0005085">
    <property type="term" value="F:guanyl-nucleotide exchange factor activity"/>
    <property type="evidence" value="ECO:0007669"/>
    <property type="project" value="TreeGrafter"/>
</dbReference>
<name>A0A0L0SD87_ALLM3</name>
<dbReference type="InterPro" id="IPR009091">
    <property type="entry name" value="RCC1/BLIP-II"/>
</dbReference>
<dbReference type="GO" id="GO:0005743">
    <property type="term" value="C:mitochondrial inner membrane"/>
    <property type="evidence" value="ECO:0007669"/>
    <property type="project" value="TreeGrafter"/>
</dbReference>